<organism evidence="2 3">
    <name type="scientific">Candidatus Propionivibrio dominans</name>
    <dbReference type="NCBI Taxonomy" id="2954373"/>
    <lineage>
        <taxon>Bacteria</taxon>
        <taxon>Pseudomonadati</taxon>
        <taxon>Pseudomonadota</taxon>
        <taxon>Betaproteobacteria</taxon>
        <taxon>Rhodocyclales</taxon>
        <taxon>Rhodocyclaceae</taxon>
        <taxon>Propionivibrio</taxon>
    </lineage>
</organism>
<feature type="transmembrane region" description="Helical" evidence="1">
    <location>
        <begin position="73"/>
        <end position="93"/>
    </location>
</feature>
<evidence type="ECO:0000256" key="1">
    <source>
        <dbReference type="SAM" id="Phobius"/>
    </source>
</evidence>
<proteinExistence type="predicted"/>
<dbReference type="EMBL" id="JADJNC010000017">
    <property type="protein sequence ID" value="MBK7423720.1"/>
    <property type="molecule type" value="Genomic_DNA"/>
</dbReference>
<protein>
    <submittedName>
        <fullName evidence="2">Uncharacterized protein</fullName>
    </submittedName>
</protein>
<keyword evidence="1" id="KW-0812">Transmembrane</keyword>
<name>A0A9D7FEQ2_9RHOO</name>
<evidence type="ECO:0000313" key="3">
    <source>
        <dbReference type="Proteomes" id="UP000886602"/>
    </source>
</evidence>
<keyword evidence="1" id="KW-1133">Transmembrane helix</keyword>
<comment type="caution">
    <text evidence="2">The sequence shown here is derived from an EMBL/GenBank/DDBJ whole genome shotgun (WGS) entry which is preliminary data.</text>
</comment>
<feature type="transmembrane region" description="Helical" evidence="1">
    <location>
        <begin position="165"/>
        <end position="195"/>
    </location>
</feature>
<gene>
    <name evidence="2" type="ORF">IPJ48_11800</name>
</gene>
<evidence type="ECO:0000313" key="2">
    <source>
        <dbReference type="EMBL" id="MBK7423720.1"/>
    </source>
</evidence>
<sequence length="198" mass="21820">MITIGTRPPKIKQANKRGNRFLLSTMACMFLYGIFLPVSWEDRFGPFGEFITWTALTVPAAVKLAEVSPIPELVSGFVGLGAWVAPAFALLFVSKDPIGERVRFAFSRPGWPFLKTFGFLYLLACPAIMIGIWVAYFMPITIDMTGGFTWGGKLLVSMITDRFSLAFFGAIFTAGIGLLFWILIAYVVGPIVLMLNGD</sequence>
<feature type="transmembrane region" description="Helical" evidence="1">
    <location>
        <begin position="113"/>
        <end position="136"/>
    </location>
</feature>
<reference evidence="2" key="1">
    <citation type="submission" date="2020-10" db="EMBL/GenBank/DDBJ databases">
        <title>Connecting structure to function with the recovery of over 1000 high-quality activated sludge metagenome-assembled genomes encoding full-length rRNA genes using long-read sequencing.</title>
        <authorList>
            <person name="Singleton C.M."/>
            <person name="Petriglieri F."/>
            <person name="Kristensen J.M."/>
            <person name="Kirkegaard R.H."/>
            <person name="Michaelsen T.Y."/>
            <person name="Andersen M.H."/>
            <person name="Karst S.M."/>
            <person name="Dueholm M.S."/>
            <person name="Nielsen P.H."/>
            <person name="Albertsen M."/>
        </authorList>
    </citation>
    <scope>NUCLEOTIDE SEQUENCE</scope>
    <source>
        <strain evidence="2">EsbW_18-Q3-R4-48_MAXAC.044</strain>
    </source>
</reference>
<dbReference type="AlphaFoldDB" id="A0A9D7FEQ2"/>
<dbReference type="Proteomes" id="UP000886602">
    <property type="component" value="Unassembled WGS sequence"/>
</dbReference>
<feature type="transmembrane region" description="Helical" evidence="1">
    <location>
        <begin position="21"/>
        <end position="40"/>
    </location>
</feature>
<accession>A0A9D7FEQ2</accession>
<keyword evidence="1" id="KW-0472">Membrane</keyword>